<feature type="region of interest" description="Disordered" evidence="1">
    <location>
        <begin position="1"/>
        <end position="27"/>
    </location>
</feature>
<dbReference type="InterPro" id="IPR050509">
    <property type="entry name" value="CoA-transferase_III"/>
</dbReference>
<dbReference type="PANTHER" id="PTHR48228:SF5">
    <property type="entry name" value="ALPHA-METHYLACYL-COA RACEMASE"/>
    <property type="match status" value="1"/>
</dbReference>
<reference evidence="2" key="1">
    <citation type="submission" date="2015-10" db="EMBL/GenBank/DDBJ databases">
        <title>A Two-component Flavoprotein Monooxygenase System MeaXY Responsible for para-Hydroxylation of 2-Methyl-6-ethylaniline and 2,6-Diethylaniline in Sphingobium baderi DE-13.</title>
        <authorList>
            <person name="Cheng M."/>
            <person name="Meng Q."/>
            <person name="Yang Y."/>
            <person name="Chu C."/>
            <person name="Yan X."/>
            <person name="He J."/>
            <person name="Li S."/>
        </authorList>
    </citation>
    <scope>NUCLEOTIDE SEQUENCE</scope>
    <source>
        <strain evidence="2">DE-13</strain>
    </source>
</reference>
<dbReference type="Gene3D" id="3.40.50.10540">
    <property type="entry name" value="Crotonobetainyl-coa:carnitine coa-transferase, domain 1"/>
    <property type="match status" value="1"/>
</dbReference>
<protein>
    <submittedName>
        <fullName evidence="2">Carnitine dehydratase</fullName>
    </submittedName>
</protein>
<dbReference type="InterPro" id="IPR023606">
    <property type="entry name" value="CoA-Trfase_III_dom_1_sf"/>
</dbReference>
<evidence type="ECO:0000313" key="2">
    <source>
        <dbReference type="EMBL" id="AMT81311.1"/>
    </source>
</evidence>
<dbReference type="EMBL" id="KT962120">
    <property type="protein sequence ID" value="AMT81311.1"/>
    <property type="molecule type" value="Genomic_DNA"/>
</dbReference>
<name>A0A144J2I2_9SPHN</name>
<proteinExistence type="predicted"/>
<evidence type="ECO:0000256" key="1">
    <source>
        <dbReference type="SAM" id="MobiDB-lite"/>
    </source>
</evidence>
<dbReference type="SUPFAM" id="SSF89796">
    <property type="entry name" value="CoA-transferase family III (CaiB/BaiF)"/>
    <property type="match status" value="1"/>
</dbReference>
<dbReference type="GO" id="GO:0003824">
    <property type="term" value="F:catalytic activity"/>
    <property type="evidence" value="ECO:0007669"/>
    <property type="project" value="InterPro"/>
</dbReference>
<dbReference type="AlphaFoldDB" id="A0A144J2I2"/>
<sequence length="264" mass="27802">MGGARPQREAVSPATLRGGPPRNRAASCSAACPSCGSGRERGAEVSNAKGPLAAIRVVEFAGLGPAPFAGMMFSDMGADVLRIERKGASDPTPERLDARGRRTIILDLKQPDAVALCLDICDKAEAVFEGNRPGVMERLGLGPGVMLTRNPRLVYGRMTGWGQFGPLATAAGHDINYLALTGALHAALLQRLAAVRGRLSLCADQAAAAKWWLSMPMASVSAEGPMPKALSTRRTSPLMPGCRHQGRACPLRRARMTSNPLIVA</sequence>
<dbReference type="InterPro" id="IPR003673">
    <property type="entry name" value="CoA-Trfase_fam_III"/>
</dbReference>
<accession>A0A144J2I2</accession>
<dbReference type="Pfam" id="PF02515">
    <property type="entry name" value="CoA_transf_3"/>
    <property type="match status" value="1"/>
</dbReference>
<organism evidence="2">
    <name type="scientific">Sphingobium baderi</name>
    <dbReference type="NCBI Taxonomy" id="1332080"/>
    <lineage>
        <taxon>Bacteria</taxon>
        <taxon>Pseudomonadati</taxon>
        <taxon>Pseudomonadota</taxon>
        <taxon>Alphaproteobacteria</taxon>
        <taxon>Sphingomonadales</taxon>
        <taxon>Sphingomonadaceae</taxon>
        <taxon>Sphingobium</taxon>
    </lineage>
</organism>
<dbReference type="PANTHER" id="PTHR48228">
    <property type="entry name" value="SUCCINYL-COA--D-CITRAMALATE COA-TRANSFERASE"/>
    <property type="match status" value="1"/>
</dbReference>
<feature type="region of interest" description="Disordered" evidence="1">
    <location>
        <begin position="224"/>
        <end position="243"/>
    </location>
</feature>